<protein>
    <submittedName>
        <fullName evidence="1">Uncharacterized protein</fullName>
    </submittedName>
</protein>
<keyword evidence="2" id="KW-1185">Reference proteome</keyword>
<dbReference type="EMBL" id="JBBXMP010000106">
    <property type="protein sequence ID" value="KAL0062409.1"/>
    <property type="molecule type" value="Genomic_DNA"/>
</dbReference>
<evidence type="ECO:0000313" key="2">
    <source>
        <dbReference type="Proteomes" id="UP001437256"/>
    </source>
</evidence>
<comment type="caution">
    <text evidence="1">The sequence shown here is derived from an EMBL/GenBank/DDBJ whole genome shotgun (WGS) entry which is preliminary data.</text>
</comment>
<evidence type="ECO:0000313" key="1">
    <source>
        <dbReference type="EMBL" id="KAL0062409.1"/>
    </source>
</evidence>
<dbReference type="Proteomes" id="UP001437256">
    <property type="component" value="Unassembled WGS sequence"/>
</dbReference>
<name>A0ABR2ZNA4_9AGAR</name>
<proteinExistence type="predicted"/>
<reference evidence="1 2" key="1">
    <citation type="submission" date="2024-05" db="EMBL/GenBank/DDBJ databases">
        <title>A draft genome resource for the thread blight pathogen Marasmius tenuissimus strain MS-2.</title>
        <authorList>
            <person name="Yulfo-Soto G.E."/>
            <person name="Baruah I.K."/>
            <person name="Amoako-Attah I."/>
            <person name="Bukari Y."/>
            <person name="Meinhardt L.W."/>
            <person name="Bailey B.A."/>
            <person name="Cohen S.P."/>
        </authorList>
    </citation>
    <scope>NUCLEOTIDE SEQUENCE [LARGE SCALE GENOMIC DNA]</scope>
    <source>
        <strain evidence="1 2">MS-2</strain>
    </source>
</reference>
<organism evidence="1 2">
    <name type="scientific">Marasmius tenuissimus</name>
    <dbReference type="NCBI Taxonomy" id="585030"/>
    <lineage>
        <taxon>Eukaryota</taxon>
        <taxon>Fungi</taxon>
        <taxon>Dikarya</taxon>
        <taxon>Basidiomycota</taxon>
        <taxon>Agaricomycotina</taxon>
        <taxon>Agaricomycetes</taxon>
        <taxon>Agaricomycetidae</taxon>
        <taxon>Agaricales</taxon>
        <taxon>Marasmiineae</taxon>
        <taxon>Marasmiaceae</taxon>
        <taxon>Marasmius</taxon>
    </lineage>
</organism>
<gene>
    <name evidence="1" type="ORF">AAF712_010755</name>
</gene>
<sequence length="202" mass="22696">MDSRPPVTLPRLETLILTPRDARPEVILDNLLLPSLRSLQIDEELSGSDCVLRAIRRWRCRLEELAFHDGEMDDLSVIDFLHSKELKHVHTLRIGGFVCQDDVFASVSEDIIKGMTVESGVSTESSIPLPSLRQPTLTGVKQWTDDVLMDMVESRSSEILKRLSADLKPLERVVIFENKDSSYAKVATLKDGIRSLNMPSAL</sequence>
<accession>A0ABR2ZNA4</accession>